<keyword evidence="1" id="KW-0812">Transmembrane</keyword>
<keyword evidence="1" id="KW-0472">Membrane</keyword>
<organism evidence="2 3">
    <name type="scientific">Vallitalea guaymasensis</name>
    <dbReference type="NCBI Taxonomy" id="1185412"/>
    <lineage>
        <taxon>Bacteria</taxon>
        <taxon>Bacillati</taxon>
        <taxon>Bacillota</taxon>
        <taxon>Clostridia</taxon>
        <taxon>Lachnospirales</taxon>
        <taxon>Vallitaleaceae</taxon>
        <taxon>Vallitalea</taxon>
    </lineage>
</organism>
<dbReference type="AlphaFoldDB" id="A0A8J8M7C0"/>
<keyword evidence="3" id="KW-1185">Reference proteome</keyword>
<dbReference type="EMBL" id="CP058561">
    <property type="protein sequence ID" value="QUH27724.1"/>
    <property type="molecule type" value="Genomic_DNA"/>
</dbReference>
<protein>
    <submittedName>
        <fullName evidence="2">Uncharacterized protein</fullName>
    </submittedName>
</protein>
<gene>
    <name evidence="2" type="ORF">HYG85_01845</name>
</gene>
<evidence type="ECO:0000256" key="1">
    <source>
        <dbReference type="SAM" id="Phobius"/>
    </source>
</evidence>
<evidence type="ECO:0000313" key="3">
    <source>
        <dbReference type="Proteomes" id="UP000677305"/>
    </source>
</evidence>
<keyword evidence="1" id="KW-1133">Transmembrane helix</keyword>
<sequence length="62" mass="7233">MMIILLISLEYDPYTKYELVAAIIVFVLICISTIYNHKRIGDGIFENGVRYRGALRFWDSCN</sequence>
<dbReference type="RefSeq" id="WP_212692041.1">
    <property type="nucleotide sequence ID" value="NZ_CP058561.1"/>
</dbReference>
<dbReference type="Proteomes" id="UP000677305">
    <property type="component" value="Chromosome"/>
</dbReference>
<accession>A0A8J8M7C0</accession>
<dbReference type="KEGG" id="vgu:HYG85_01845"/>
<proteinExistence type="predicted"/>
<reference evidence="2 3" key="1">
    <citation type="submission" date="2020-07" db="EMBL/GenBank/DDBJ databases">
        <title>Vallitalea guaymasensis genome.</title>
        <authorList>
            <person name="Postec A."/>
        </authorList>
    </citation>
    <scope>NUCLEOTIDE SEQUENCE [LARGE SCALE GENOMIC DNA]</scope>
    <source>
        <strain evidence="2 3">Ra1766G1</strain>
    </source>
</reference>
<evidence type="ECO:0000313" key="2">
    <source>
        <dbReference type="EMBL" id="QUH27724.1"/>
    </source>
</evidence>
<name>A0A8J8M7C0_9FIRM</name>
<feature type="transmembrane region" description="Helical" evidence="1">
    <location>
        <begin position="17"/>
        <end position="35"/>
    </location>
</feature>